<dbReference type="AlphaFoldDB" id="I0HG60"/>
<dbReference type="PIRSF" id="PIRSF038896">
    <property type="entry name" value="NAPE-PLD"/>
    <property type="match status" value="1"/>
</dbReference>
<keyword evidence="4" id="KW-1185">Reference proteome</keyword>
<organism evidence="3 4">
    <name type="scientific">Actinoplanes missouriensis (strain ATCC 14538 / DSM 43046 / CBS 188.64 / JCM 3121 / NBRC 102363 / NCIMB 12654 / NRRL B-3342 / UNCC 431)</name>
    <dbReference type="NCBI Taxonomy" id="512565"/>
    <lineage>
        <taxon>Bacteria</taxon>
        <taxon>Bacillati</taxon>
        <taxon>Actinomycetota</taxon>
        <taxon>Actinomycetes</taxon>
        <taxon>Micromonosporales</taxon>
        <taxon>Micromonosporaceae</taxon>
        <taxon>Actinoplanes</taxon>
    </lineage>
</organism>
<dbReference type="eggNOG" id="COG2220">
    <property type="taxonomic scope" value="Bacteria"/>
</dbReference>
<protein>
    <recommendedName>
        <fullName evidence="2">Metallo-beta-lactamase domain-containing protein</fullName>
    </recommendedName>
</protein>
<dbReference type="InterPro" id="IPR024884">
    <property type="entry name" value="NAPE-PLD"/>
</dbReference>
<proteinExistence type="predicted"/>
<dbReference type="EMBL" id="AP012319">
    <property type="protein sequence ID" value="BAL91997.1"/>
    <property type="molecule type" value="Genomic_DNA"/>
</dbReference>
<name>I0HG60_ACTM4</name>
<dbReference type="PATRIC" id="fig|512565.3.peg.6777"/>
<dbReference type="GO" id="GO:0070290">
    <property type="term" value="F:N-acylphosphatidylethanolamine-specific phospholipase D activity"/>
    <property type="evidence" value="ECO:0007669"/>
    <property type="project" value="InterPro"/>
</dbReference>
<dbReference type="KEGG" id="ams:AMIS_67770"/>
<feature type="domain" description="Metallo-beta-lactamase" evidence="2">
    <location>
        <begin position="119"/>
        <end position="315"/>
    </location>
</feature>
<evidence type="ECO:0000256" key="1">
    <source>
        <dbReference type="SAM" id="SignalP"/>
    </source>
</evidence>
<dbReference type="PANTHER" id="PTHR15032">
    <property type="entry name" value="N-ACYL-PHOSPHATIDYLETHANOLAMINE-HYDROLYZING PHOSPHOLIPASE D"/>
    <property type="match status" value="1"/>
</dbReference>
<dbReference type="OrthoDB" id="9805728at2"/>
<feature type="signal peptide" evidence="1">
    <location>
        <begin position="1"/>
        <end position="23"/>
    </location>
</feature>
<feature type="chain" id="PRO_5003628897" description="Metallo-beta-lactamase domain-containing protein" evidence="1">
    <location>
        <begin position="24"/>
        <end position="368"/>
    </location>
</feature>
<dbReference type="Gene3D" id="3.60.15.10">
    <property type="entry name" value="Ribonuclease Z/Hydroxyacylglutathione hydrolase-like"/>
    <property type="match status" value="1"/>
</dbReference>
<evidence type="ECO:0000259" key="2">
    <source>
        <dbReference type="Pfam" id="PF12706"/>
    </source>
</evidence>
<dbReference type="SUPFAM" id="SSF56281">
    <property type="entry name" value="Metallo-hydrolase/oxidoreductase"/>
    <property type="match status" value="1"/>
</dbReference>
<dbReference type="GO" id="GO:0005737">
    <property type="term" value="C:cytoplasm"/>
    <property type="evidence" value="ECO:0007669"/>
    <property type="project" value="TreeGrafter"/>
</dbReference>
<dbReference type="STRING" id="512565.AMIS_67770"/>
<accession>I0HG60</accession>
<dbReference type="InterPro" id="IPR036866">
    <property type="entry name" value="RibonucZ/Hydroxyglut_hydro"/>
</dbReference>
<dbReference type="PANTHER" id="PTHR15032:SF4">
    <property type="entry name" value="N-ACYL-PHOSPHATIDYLETHANOLAMINE-HYDROLYZING PHOSPHOLIPASE D"/>
    <property type="match status" value="1"/>
</dbReference>
<reference evidence="3 4" key="1">
    <citation type="submission" date="2012-02" db="EMBL/GenBank/DDBJ databases">
        <title>Complete genome sequence of Actinoplanes missouriensis 431 (= NBRC 102363).</title>
        <authorList>
            <person name="Ohnishi Y."/>
            <person name="Ishikawa J."/>
            <person name="Sekine M."/>
            <person name="Hosoyama A."/>
            <person name="Harada T."/>
            <person name="Narita H."/>
            <person name="Hata T."/>
            <person name="Konno Y."/>
            <person name="Tutikane K."/>
            <person name="Fujita N."/>
            <person name="Horinouchi S."/>
            <person name="Hayakawa M."/>
        </authorList>
    </citation>
    <scope>NUCLEOTIDE SEQUENCE [LARGE SCALE GENOMIC DNA]</scope>
    <source>
        <strain evidence="4">ATCC 14538 / DSM 43046 / CBS 188.64 / JCM 3121 / NBRC 102363 / NCIMB 12654 / NRRL B-3342 / UNCC 431</strain>
    </source>
</reference>
<sequence>MAKRPRTRTVLALAALGAAAVWAARDVPAQLGARARGERRARIEESPQFSGGKFRNTVPATMITATSMPKVAAATLTGREARHPHQPIPLVTPVPGQDASGLHVTWFGHSSALVEIEGRRILLDPVWSDRCSPSRLTGPRRLHEPPLPLRELPPLDAVVISHDHYDHLDMTTIQNLVDLQAAPFLVPLGVGAHLERWGVPPTRIIELDWNEKAKVNGVELVATPARHFSGRGFSRDETLWASWVINGPTRKVFYSGDTGYFPGFAEIGAEHGPFDATLVQVGAYGDAWPDIHMLPEDGVAMHVDVRGGLMIPVHWATFNLALHDWPEPADRTWREAKARGVTLAIPRPGERVDVDNPPPVDGWWQQIA</sequence>
<dbReference type="RefSeq" id="WP_014446882.1">
    <property type="nucleotide sequence ID" value="NC_017093.1"/>
</dbReference>
<dbReference type="HOGENOM" id="CLU_020884_0_0_11"/>
<dbReference type="GO" id="GO:0008270">
    <property type="term" value="F:zinc ion binding"/>
    <property type="evidence" value="ECO:0007669"/>
    <property type="project" value="InterPro"/>
</dbReference>
<dbReference type="Proteomes" id="UP000007882">
    <property type="component" value="Chromosome"/>
</dbReference>
<gene>
    <name evidence="3" type="ordered locus">AMIS_67770</name>
</gene>
<dbReference type="Pfam" id="PF12706">
    <property type="entry name" value="Lactamase_B_2"/>
    <property type="match status" value="1"/>
</dbReference>
<evidence type="ECO:0000313" key="4">
    <source>
        <dbReference type="Proteomes" id="UP000007882"/>
    </source>
</evidence>
<keyword evidence="1" id="KW-0732">Signal</keyword>
<dbReference type="InterPro" id="IPR001279">
    <property type="entry name" value="Metallo-B-lactamas"/>
</dbReference>
<evidence type="ECO:0000313" key="3">
    <source>
        <dbReference type="EMBL" id="BAL91997.1"/>
    </source>
</evidence>